<reference evidence="5 6" key="1">
    <citation type="submission" date="2018-10" db="EMBL/GenBank/DDBJ databases">
        <title>Transmission dynamics of multidrug resistant bacteria on intensive care unit surfaces.</title>
        <authorList>
            <person name="D'Souza A.W."/>
            <person name="Potter R.F."/>
            <person name="Wallace M."/>
            <person name="Shupe A."/>
            <person name="Patel S."/>
            <person name="Sun S."/>
            <person name="Gul D."/>
            <person name="Kwon J.H."/>
            <person name="Andleeb S."/>
            <person name="Burnham C.-A.D."/>
            <person name="Dantas G."/>
        </authorList>
    </citation>
    <scope>NUCLEOTIDE SEQUENCE [LARGE SCALE GENOMIC DNA]</scope>
    <source>
        <strain evidence="5 6">AS_373</strain>
    </source>
</reference>
<evidence type="ECO:0000259" key="3">
    <source>
        <dbReference type="Pfam" id="PF07338"/>
    </source>
</evidence>
<dbReference type="InterPro" id="IPR036275">
    <property type="entry name" value="YdgH-like_sf"/>
</dbReference>
<feature type="chain" id="PRO_5018676586" evidence="2">
    <location>
        <begin position="22"/>
        <end position="91"/>
    </location>
</feature>
<evidence type="ECO:0000313" key="6">
    <source>
        <dbReference type="Proteomes" id="UP000275331"/>
    </source>
</evidence>
<dbReference type="GeneID" id="84664119"/>
<keyword evidence="1 2" id="KW-0732">Signal</keyword>
<gene>
    <name evidence="4" type="primary">yahO</name>
    <name evidence="5" type="ORF">EGT71_12335</name>
    <name evidence="4" type="ORF">R4P48_18550</name>
</gene>
<reference evidence="4 7" key="2">
    <citation type="submission" date="2023-10" db="EMBL/GenBank/DDBJ databases">
        <authorList>
            <person name="Dale J."/>
        </authorList>
    </citation>
    <scope>NUCLEOTIDE SEQUENCE [LARGE SCALE GENOMIC DNA]</scope>
    <source>
        <strain evidence="4 7">2023EL-00970</strain>
    </source>
</reference>
<evidence type="ECO:0000313" key="7">
    <source>
        <dbReference type="Proteomes" id="UP001187066"/>
    </source>
</evidence>
<feature type="domain" description="YdgH/BhsA/McbA-like" evidence="3">
    <location>
        <begin position="37"/>
        <end position="89"/>
    </location>
</feature>
<dbReference type="Proteomes" id="UP001187066">
    <property type="component" value="Unassembled WGS sequence"/>
</dbReference>
<dbReference type="NCBIfam" id="NF007400">
    <property type="entry name" value="PRK09929.1"/>
    <property type="match status" value="1"/>
</dbReference>
<dbReference type="EMBL" id="RHXB01000007">
    <property type="protein sequence ID" value="RSE25709.1"/>
    <property type="molecule type" value="Genomic_DNA"/>
</dbReference>
<dbReference type="RefSeq" id="WP_125293911.1">
    <property type="nucleotide sequence ID" value="NZ_CP100494.1"/>
</dbReference>
<accession>A0A3R9G985</accession>
<dbReference type="Gene3D" id="3.30.1660.10">
    <property type="entry name" value="Flavin-binding protein dodecin"/>
    <property type="match status" value="1"/>
</dbReference>
<dbReference type="OrthoDB" id="6520115at2"/>
<name>A0A3R9G985_9ENTR</name>
<evidence type="ECO:0000256" key="1">
    <source>
        <dbReference type="ARBA" id="ARBA00022729"/>
    </source>
</evidence>
<sequence length="91" mass="9791">MKKTTAILLGSAVLFASNAFAAEIMEKNDFHKVESQYEKIGSISTSGELSASDAKKELLDKAEEKGADVVVITSANTDNKIHGTANIYKKK</sequence>
<protein>
    <submittedName>
        <fullName evidence="5">DUF1471 domain-containing protein</fullName>
    </submittedName>
    <submittedName>
        <fullName evidence="4">DUF1471 family periplasmic protein YahO</fullName>
    </submittedName>
</protein>
<dbReference type="SUPFAM" id="SSF159871">
    <property type="entry name" value="YdgH-like"/>
    <property type="match status" value="1"/>
</dbReference>
<comment type="caution">
    <text evidence="5">The sequence shown here is derived from an EMBL/GenBank/DDBJ whole genome shotgun (WGS) entry which is preliminary data.</text>
</comment>
<dbReference type="EMBL" id="JAWLOF010000016">
    <property type="protein sequence ID" value="MDV7024666.1"/>
    <property type="molecule type" value="Genomic_DNA"/>
</dbReference>
<proteinExistence type="predicted"/>
<organism evidence="5 6">
    <name type="scientific">Atlantibacter subterraneus</name>
    <dbReference type="NCBI Taxonomy" id="255519"/>
    <lineage>
        <taxon>Bacteria</taxon>
        <taxon>Pseudomonadati</taxon>
        <taxon>Pseudomonadota</taxon>
        <taxon>Gammaproteobacteria</taxon>
        <taxon>Enterobacterales</taxon>
        <taxon>Enterobacteriaceae</taxon>
        <taxon>Atlantibacter</taxon>
    </lineage>
</organism>
<dbReference type="Proteomes" id="UP000275331">
    <property type="component" value="Unassembled WGS sequence"/>
</dbReference>
<evidence type="ECO:0000256" key="2">
    <source>
        <dbReference type="SAM" id="SignalP"/>
    </source>
</evidence>
<evidence type="ECO:0000313" key="4">
    <source>
        <dbReference type="EMBL" id="MDV7024666.1"/>
    </source>
</evidence>
<evidence type="ECO:0000313" key="5">
    <source>
        <dbReference type="EMBL" id="RSE25709.1"/>
    </source>
</evidence>
<keyword evidence="7" id="KW-1185">Reference proteome</keyword>
<dbReference type="Pfam" id="PF07338">
    <property type="entry name" value="YdgH_BhsA-like"/>
    <property type="match status" value="1"/>
</dbReference>
<dbReference type="AlphaFoldDB" id="A0A3R9G985"/>
<feature type="signal peptide" evidence="2">
    <location>
        <begin position="1"/>
        <end position="21"/>
    </location>
</feature>
<dbReference type="InterPro" id="IPR025543">
    <property type="entry name" value="Dodecin-like"/>
</dbReference>
<dbReference type="InterPro" id="IPR010854">
    <property type="entry name" value="YdgH/BhsA/McbA-like_dom"/>
</dbReference>